<gene>
    <name evidence="1" type="ORF">J4N46_02245</name>
</gene>
<comment type="caution">
    <text evidence="1">The sequence shown here is derived from an EMBL/GenBank/DDBJ whole genome shotgun (WGS) entry which is preliminary data.</text>
</comment>
<proteinExistence type="predicted"/>
<dbReference type="EMBL" id="JAGDYP010000001">
    <property type="protein sequence ID" value="MBO1883266.1"/>
    <property type="molecule type" value="Genomic_DNA"/>
</dbReference>
<organism evidence="1 2">
    <name type="scientific">Capnocytophaga bilenii</name>
    <dbReference type="NCBI Taxonomy" id="2819369"/>
    <lineage>
        <taxon>Bacteria</taxon>
        <taxon>Pseudomonadati</taxon>
        <taxon>Bacteroidota</taxon>
        <taxon>Flavobacteriia</taxon>
        <taxon>Flavobacteriales</taxon>
        <taxon>Flavobacteriaceae</taxon>
        <taxon>Capnocytophaga</taxon>
    </lineage>
</organism>
<accession>A0ABS3PVB0</accession>
<keyword evidence="2" id="KW-1185">Reference proteome</keyword>
<name>A0ABS3PVB0_9FLAO</name>
<evidence type="ECO:0000313" key="1">
    <source>
        <dbReference type="EMBL" id="MBO1883266.1"/>
    </source>
</evidence>
<evidence type="ECO:0000313" key="2">
    <source>
        <dbReference type="Proteomes" id="UP000681610"/>
    </source>
</evidence>
<dbReference type="Proteomes" id="UP000681610">
    <property type="component" value="Unassembled WGS sequence"/>
</dbReference>
<dbReference type="RefSeq" id="WP_208057984.1">
    <property type="nucleotide sequence ID" value="NZ_JAGDYP010000001.1"/>
</dbReference>
<protein>
    <submittedName>
        <fullName evidence="1">Uncharacterized protein</fullName>
    </submittedName>
</protein>
<sequence>MAREIQPTPVLEGQDAIDFLIKLETYPQYLKEKGIVLSRKKMEESAKYFKSFFKKEEEKSENK</sequence>
<reference evidence="1 2" key="1">
    <citation type="submission" date="2021-03" db="EMBL/GenBank/DDBJ databases">
        <title>Isolation and description of Capnocytophaga bilenii sp. nov., a novel Capnocytophaga species, isolated from a gingivitis subject.</title>
        <authorList>
            <person name="Antezack A."/>
            <person name="Monnet-Corti V."/>
            <person name="La Scola B."/>
        </authorList>
    </citation>
    <scope>NUCLEOTIDE SEQUENCE [LARGE SCALE GENOMIC DNA]</scope>
    <source>
        <strain evidence="1 2">Marseille-Q4570</strain>
    </source>
</reference>